<evidence type="ECO:0000256" key="1">
    <source>
        <dbReference type="SAM" id="SignalP"/>
    </source>
</evidence>
<dbReference type="STRING" id="1317121.ATO11_04460"/>
<dbReference type="AlphaFoldDB" id="A0A0L1JSH3"/>
<dbReference type="OrthoDB" id="7862810at2"/>
<reference evidence="2 3" key="1">
    <citation type="journal article" date="2015" name="Int. J. Syst. Evol. Microbiol.">
        <title>Aestuariivita atlantica sp. nov., isolated from deep sea sediment of the Atlantic Ocean.</title>
        <authorList>
            <person name="Li G."/>
            <person name="Lai Q."/>
            <person name="Du Y."/>
            <person name="Liu X."/>
            <person name="Sun F."/>
            <person name="Shao Z."/>
        </authorList>
    </citation>
    <scope>NUCLEOTIDE SEQUENCE [LARGE SCALE GENOMIC DNA]</scope>
    <source>
        <strain evidence="2 3">22II-S11-z3</strain>
    </source>
</reference>
<name>A0A0L1JSH3_9RHOB</name>
<feature type="chain" id="PRO_5005553897" evidence="1">
    <location>
        <begin position="23"/>
        <end position="154"/>
    </location>
</feature>
<gene>
    <name evidence="2" type="ORF">ATO11_04460</name>
</gene>
<comment type="caution">
    <text evidence="2">The sequence shown here is derived from an EMBL/GenBank/DDBJ whole genome shotgun (WGS) entry which is preliminary data.</text>
</comment>
<sequence length="154" mass="17116">MKYAFKIGAVALLSYVPFATHAQVIQDCLWEGTAQAIVEPWEEHTRTFANGQTRLTLLDRIEPAAGAFHLHLLSPPRDELGSRQCRIISHTWSTGFAGVYWDAMQTGYDPAVGLLFDVPVQVYNPATAMFDNMMLSFTLNQSTGEIDTVLNPPD</sequence>
<protein>
    <submittedName>
        <fullName evidence="2">Uncharacterized protein</fullName>
    </submittedName>
</protein>
<dbReference type="EMBL" id="AQQZ01000002">
    <property type="protein sequence ID" value="KNG94657.1"/>
    <property type="molecule type" value="Genomic_DNA"/>
</dbReference>
<feature type="signal peptide" evidence="1">
    <location>
        <begin position="1"/>
        <end position="22"/>
    </location>
</feature>
<keyword evidence="1" id="KW-0732">Signal</keyword>
<organism evidence="2 3">
    <name type="scientific">Pseudaestuariivita atlantica</name>
    <dbReference type="NCBI Taxonomy" id="1317121"/>
    <lineage>
        <taxon>Bacteria</taxon>
        <taxon>Pseudomonadati</taxon>
        <taxon>Pseudomonadota</taxon>
        <taxon>Alphaproteobacteria</taxon>
        <taxon>Rhodobacterales</taxon>
        <taxon>Paracoccaceae</taxon>
        <taxon>Pseudaestuariivita</taxon>
    </lineage>
</organism>
<evidence type="ECO:0000313" key="2">
    <source>
        <dbReference type="EMBL" id="KNG94657.1"/>
    </source>
</evidence>
<accession>A0A0L1JSH3</accession>
<proteinExistence type="predicted"/>
<evidence type="ECO:0000313" key="3">
    <source>
        <dbReference type="Proteomes" id="UP000036938"/>
    </source>
</evidence>
<dbReference type="Proteomes" id="UP000036938">
    <property type="component" value="Unassembled WGS sequence"/>
</dbReference>
<dbReference type="RefSeq" id="WP_050529633.1">
    <property type="nucleotide sequence ID" value="NZ_AQQZ01000002.1"/>
</dbReference>
<keyword evidence="3" id="KW-1185">Reference proteome</keyword>